<comment type="caution">
    <text evidence="2">The sequence shown here is derived from an EMBL/GenBank/DDBJ whole genome shotgun (WGS) entry which is preliminary data.</text>
</comment>
<dbReference type="Proteomes" id="UP000007820">
    <property type="component" value="Unassembled WGS sequence"/>
</dbReference>
<evidence type="ECO:0000313" key="2">
    <source>
        <dbReference type="EMBL" id="EGQ15683.1"/>
    </source>
</evidence>
<feature type="compositionally biased region" description="Basic and acidic residues" evidence="1">
    <location>
        <begin position="1"/>
        <end position="12"/>
    </location>
</feature>
<evidence type="ECO:0000256" key="1">
    <source>
        <dbReference type="SAM" id="MobiDB-lite"/>
    </source>
</evidence>
<organism evidence="2 3">
    <name type="scientific">Prevotella dentalis (strain ATCC 49559 / DSM 3688 / JCM 13448 / NCTC 12043 / ES 2772)</name>
    <name type="common">Mitsuokella dentalis</name>
    <dbReference type="NCBI Taxonomy" id="908937"/>
    <lineage>
        <taxon>Bacteria</taxon>
        <taxon>Pseudomonadati</taxon>
        <taxon>Bacteroidota</taxon>
        <taxon>Bacteroidia</taxon>
        <taxon>Bacteroidales</taxon>
        <taxon>Prevotellaceae</taxon>
        <taxon>Prevotella</taxon>
    </lineage>
</organism>
<feature type="region of interest" description="Disordered" evidence="1">
    <location>
        <begin position="1"/>
        <end position="42"/>
    </location>
</feature>
<reference evidence="2 3" key="1">
    <citation type="submission" date="2011-04" db="EMBL/GenBank/DDBJ databases">
        <authorList>
            <person name="Muzny D."/>
            <person name="Qin X."/>
            <person name="Deng J."/>
            <person name="Jiang H."/>
            <person name="Liu Y."/>
            <person name="Qu J."/>
            <person name="Song X.-Z."/>
            <person name="Zhang L."/>
            <person name="Thornton R."/>
            <person name="Coyle M."/>
            <person name="Francisco L."/>
            <person name="Jackson L."/>
            <person name="Javaid M."/>
            <person name="Korchina V."/>
            <person name="Kovar C."/>
            <person name="Mata R."/>
            <person name="Mathew T."/>
            <person name="Ngo R."/>
            <person name="Nguyen L."/>
            <person name="Nguyen N."/>
            <person name="Okwuonu G."/>
            <person name="Ongeri F."/>
            <person name="Pham C."/>
            <person name="Simmons D."/>
            <person name="Wilczek-Boney K."/>
            <person name="Hale W."/>
            <person name="Jakkamsetti A."/>
            <person name="Pham P."/>
            <person name="Ruth R."/>
            <person name="San Lucas F."/>
            <person name="Warren J."/>
            <person name="Zhang J."/>
            <person name="Zhao Z."/>
            <person name="Zhou C."/>
            <person name="Zhu D."/>
            <person name="Lee S."/>
            <person name="Bess C."/>
            <person name="Blankenburg K."/>
            <person name="Forbes L."/>
            <person name="Fu Q."/>
            <person name="Gubbala S."/>
            <person name="Hirani K."/>
            <person name="Jayaseelan J.C."/>
            <person name="Lara F."/>
            <person name="Munidasa M."/>
            <person name="Palculict T."/>
            <person name="Patil S."/>
            <person name="Pu L.-L."/>
            <person name="Saada N."/>
            <person name="Tang L."/>
            <person name="Weissenberger G."/>
            <person name="Zhu Y."/>
            <person name="Hemphill L."/>
            <person name="Shang Y."/>
            <person name="Youmans B."/>
            <person name="Ayvaz T."/>
            <person name="Ross M."/>
            <person name="Santibanez J."/>
            <person name="Aqrawi P."/>
            <person name="Gross S."/>
            <person name="Joshi V."/>
            <person name="Fowler G."/>
            <person name="Nazareth L."/>
            <person name="Reid J."/>
            <person name="Worley K."/>
            <person name="Petrosino J."/>
            <person name="Highlander S."/>
            <person name="Gibbs R."/>
        </authorList>
    </citation>
    <scope>NUCLEOTIDE SEQUENCE [LARGE SCALE GENOMIC DNA]</scope>
    <source>
        <strain evidence="2 3">DSM 3688</strain>
    </source>
</reference>
<accession>F9D289</accession>
<evidence type="ECO:0000313" key="3">
    <source>
        <dbReference type="Proteomes" id="UP000007820"/>
    </source>
</evidence>
<proteinExistence type="predicted"/>
<name>F9D289_PREDD</name>
<dbReference type="AlphaFoldDB" id="F9D289"/>
<sequence>MGDAPRHPHESIANHNCKYSTKRVKGKGSGDKNSAKSYSSVR</sequence>
<protein>
    <submittedName>
        <fullName evidence="2">Uncharacterized protein</fullName>
    </submittedName>
</protein>
<dbReference type="EMBL" id="AFPW01000013">
    <property type="protein sequence ID" value="EGQ15683.1"/>
    <property type="molecule type" value="Genomic_DNA"/>
</dbReference>
<gene>
    <name evidence="2" type="ORF">HMPREF9136_1048</name>
</gene>